<dbReference type="PANTHER" id="PTHR12673:SF159">
    <property type="entry name" value="LD03170P"/>
    <property type="match status" value="1"/>
</dbReference>
<evidence type="ECO:0000259" key="2">
    <source>
        <dbReference type="PROSITE" id="PS50010"/>
    </source>
</evidence>
<reference evidence="3" key="1">
    <citation type="submission" date="2020-12" db="EMBL/GenBank/DDBJ databases">
        <title>Metabolic potential, ecology and presence of endohyphal bacteria is reflected in genomic diversity of Mucoromycotina.</title>
        <authorList>
            <person name="Muszewska A."/>
            <person name="Okrasinska A."/>
            <person name="Steczkiewicz K."/>
            <person name="Drgas O."/>
            <person name="Orlowska M."/>
            <person name="Perlinska-Lenart U."/>
            <person name="Aleksandrzak-Piekarczyk T."/>
            <person name="Szatraj K."/>
            <person name="Zielenkiewicz U."/>
            <person name="Pilsyk S."/>
            <person name="Malc E."/>
            <person name="Mieczkowski P."/>
            <person name="Kruszewska J.S."/>
            <person name="Biernat P."/>
            <person name="Pawlowska J."/>
        </authorList>
    </citation>
    <scope>NUCLEOTIDE SEQUENCE</scope>
    <source>
        <strain evidence="3">WA0000051536</strain>
    </source>
</reference>
<dbReference type="Gene3D" id="1.20.900.10">
    <property type="entry name" value="Dbl homology (DH) domain"/>
    <property type="match status" value="1"/>
</dbReference>
<comment type="caution">
    <text evidence="3">The sequence shown here is derived from an EMBL/GenBank/DDBJ whole genome shotgun (WGS) entry which is preliminary data.</text>
</comment>
<dbReference type="InterPro" id="IPR035899">
    <property type="entry name" value="DBL_dom_sf"/>
</dbReference>
<protein>
    <recommendedName>
        <fullName evidence="2">DH domain-containing protein</fullName>
    </recommendedName>
</protein>
<feature type="compositionally biased region" description="Basic and acidic residues" evidence="1">
    <location>
        <begin position="60"/>
        <end position="70"/>
    </location>
</feature>
<dbReference type="EMBL" id="JAEPRA010000006">
    <property type="protein sequence ID" value="KAG2184045.1"/>
    <property type="molecule type" value="Genomic_DNA"/>
</dbReference>
<name>A0A8H7Q202_9FUNG</name>
<proteinExistence type="predicted"/>
<dbReference type="Pfam" id="PF00621">
    <property type="entry name" value="RhoGEF"/>
    <property type="match status" value="1"/>
</dbReference>
<dbReference type="PROSITE" id="PS50010">
    <property type="entry name" value="DH_2"/>
    <property type="match status" value="1"/>
</dbReference>
<accession>A0A8H7Q202</accession>
<dbReference type="SUPFAM" id="SSF48065">
    <property type="entry name" value="DBL homology domain (DH-domain)"/>
    <property type="match status" value="1"/>
</dbReference>
<sequence length="344" mass="39865">MRQTASLDNLGLSRTNVIETIFITPKRRFSRRSRNSTPPSETPGRRFTISFNPFLSNSGHHAERDQEKNDAKKRRTMEPEAPDSLYNDLQMTQVISVMQRTKQAVFHKFFSITPSEARRQKRAITQWKNLTKELMFCDIMTAESSDTLTEETYRLPAKSSLIRQFILNELISTEESYLSHLHRVTTALLTLPCAIQPIFGDFPRLVLLSRSLIQGFKNTSTSVADVFRQHEDDFEIYILYACNFEKNRKRITRTEVQCPSFSDTIQHLASTSDRLGLADYMIIPIQRIARYCLLLKDSNARLSRLELKKYTHPLDTEYSKIEVMLKSLTGLALAMNDVQKKLRR</sequence>
<feature type="domain" description="DH" evidence="2">
    <location>
        <begin position="162"/>
        <end position="338"/>
    </location>
</feature>
<dbReference type="GO" id="GO:0005085">
    <property type="term" value="F:guanyl-nucleotide exchange factor activity"/>
    <property type="evidence" value="ECO:0007669"/>
    <property type="project" value="InterPro"/>
</dbReference>
<evidence type="ECO:0000313" key="3">
    <source>
        <dbReference type="EMBL" id="KAG2184045.1"/>
    </source>
</evidence>
<dbReference type="SMART" id="SM00325">
    <property type="entry name" value="RhoGEF"/>
    <property type="match status" value="1"/>
</dbReference>
<gene>
    <name evidence="3" type="ORF">INT44_009056</name>
</gene>
<keyword evidence="4" id="KW-1185">Reference proteome</keyword>
<dbReference type="InterPro" id="IPR000219">
    <property type="entry name" value="DH_dom"/>
</dbReference>
<dbReference type="PANTHER" id="PTHR12673">
    <property type="entry name" value="FACIOGENITAL DYSPLASIA PROTEIN"/>
    <property type="match status" value="1"/>
</dbReference>
<dbReference type="GO" id="GO:0005737">
    <property type="term" value="C:cytoplasm"/>
    <property type="evidence" value="ECO:0007669"/>
    <property type="project" value="TreeGrafter"/>
</dbReference>
<organism evidence="3 4">
    <name type="scientific">Umbelopsis vinacea</name>
    <dbReference type="NCBI Taxonomy" id="44442"/>
    <lineage>
        <taxon>Eukaryota</taxon>
        <taxon>Fungi</taxon>
        <taxon>Fungi incertae sedis</taxon>
        <taxon>Mucoromycota</taxon>
        <taxon>Mucoromycotina</taxon>
        <taxon>Umbelopsidomycetes</taxon>
        <taxon>Umbelopsidales</taxon>
        <taxon>Umbelopsidaceae</taxon>
        <taxon>Umbelopsis</taxon>
    </lineage>
</organism>
<dbReference type="AlphaFoldDB" id="A0A8H7Q202"/>
<evidence type="ECO:0000256" key="1">
    <source>
        <dbReference type="SAM" id="MobiDB-lite"/>
    </source>
</evidence>
<dbReference type="InterPro" id="IPR051092">
    <property type="entry name" value="FYVE_RhoGEF_PH"/>
</dbReference>
<feature type="compositionally biased region" description="Polar residues" evidence="1">
    <location>
        <begin position="49"/>
        <end position="59"/>
    </location>
</feature>
<dbReference type="OrthoDB" id="660555at2759"/>
<feature type="region of interest" description="Disordered" evidence="1">
    <location>
        <begin position="28"/>
        <end position="85"/>
    </location>
</feature>
<dbReference type="Proteomes" id="UP000612746">
    <property type="component" value="Unassembled WGS sequence"/>
</dbReference>
<evidence type="ECO:0000313" key="4">
    <source>
        <dbReference type="Proteomes" id="UP000612746"/>
    </source>
</evidence>